<evidence type="ECO:0000256" key="1">
    <source>
        <dbReference type="ARBA" id="ARBA00004141"/>
    </source>
</evidence>
<comment type="caution">
    <text evidence="8">The sequence shown here is derived from an EMBL/GenBank/DDBJ whole genome shotgun (WGS) entry which is preliminary data.</text>
</comment>
<dbReference type="STRING" id="1524254.PHACT_11840"/>
<feature type="transmembrane region" description="Helical" evidence="6">
    <location>
        <begin position="37"/>
        <end position="60"/>
    </location>
</feature>
<feature type="transmembrane region" description="Helical" evidence="6">
    <location>
        <begin position="12"/>
        <end position="31"/>
    </location>
</feature>
<evidence type="ECO:0000256" key="6">
    <source>
        <dbReference type="SAM" id="Phobius"/>
    </source>
</evidence>
<keyword evidence="5 6" id="KW-0472">Membrane</keyword>
<dbReference type="EMBL" id="MASR01000001">
    <property type="protein sequence ID" value="OFE13740.1"/>
    <property type="molecule type" value="Genomic_DNA"/>
</dbReference>
<evidence type="ECO:0000256" key="3">
    <source>
        <dbReference type="ARBA" id="ARBA00022692"/>
    </source>
</evidence>
<dbReference type="Pfam" id="PF04138">
    <property type="entry name" value="GtrA_DPMS_TM"/>
    <property type="match status" value="1"/>
</dbReference>
<keyword evidence="3 6" id="KW-0812">Transmembrane</keyword>
<evidence type="ECO:0000259" key="7">
    <source>
        <dbReference type="Pfam" id="PF04138"/>
    </source>
</evidence>
<evidence type="ECO:0000313" key="8">
    <source>
        <dbReference type="EMBL" id="OFE13740.1"/>
    </source>
</evidence>
<evidence type="ECO:0000313" key="9">
    <source>
        <dbReference type="Proteomes" id="UP000175669"/>
    </source>
</evidence>
<reference evidence="9" key="1">
    <citation type="submission" date="2016-07" db="EMBL/GenBank/DDBJ databases">
        <authorList>
            <person name="Florea S."/>
            <person name="Webb J.S."/>
            <person name="Jaromczyk J."/>
            <person name="Schardl C.L."/>
        </authorList>
    </citation>
    <scope>NUCLEOTIDE SEQUENCE [LARGE SCALE GENOMIC DNA]</scope>
    <source>
        <strain evidence="9">KCTC 42131</strain>
    </source>
</reference>
<dbReference type="AlphaFoldDB" id="A0A1E8CMR8"/>
<gene>
    <name evidence="8" type="ORF">PHACT_11840</name>
</gene>
<dbReference type="PANTHER" id="PTHR38459:SF1">
    <property type="entry name" value="PROPHAGE BACTOPRENOL-LINKED GLUCOSE TRANSLOCASE HOMOLOG"/>
    <property type="match status" value="1"/>
</dbReference>
<dbReference type="Proteomes" id="UP000175669">
    <property type="component" value="Unassembled WGS sequence"/>
</dbReference>
<evidence type="ECO:0000256" key="4">
    <source>
        <dbReference type="ARBA" id="ARBA00022989"/>
    </source>
</evidence>
<dbReference type="GO" id="GO:0005886">
    <property type="term" value="C:plasma membrane"/>
    <property type="evidence" value="ECO:0007669"/>
    <property type="project" value="TreeGrafter"/>
</dbReference>
<proteinExistence type="inferred from homology"/>
<keyword evidence="9" id="KW-1185">Reference proteome</keyword>
<dbReference type="InterPro" id="IPR007267">
    <property type="entry name" value="GtrA_DPMS_TM"/>
</dbReference>
<keyword evidence="4 6" id="KW-1133">Transmembrane helix</keyword>
<dbReference type="PANTHER" id="PTHR38459">
    <property type="entry name" value="PROPHAGE BACTOPRENOL-LINKED GLUCOSE TRANSLOCASE HOMOLOG"/>
    <property type="match status" value="1"/>
</dbReference>
<feature type="domain" description="GtrA/DPMS transmembrane" evidence="7">
    <location>
        <begin position="13"/>
        <end position="132"/>
    </location>
</feature>
<sequence length="133" mass="14872">MIQPFMSRQFLAFLLTGGTAALVNFVTRIIYNMWVGFSTAVVLAYLTGMVTAYVLARIFVFKVSTQTLQRSILLFALVNLLAIVQTWAVSLLMAYSVLPTLGVSLFRLEIAHAVGIVIPVFTSFLGHKYWSFR</sequence>
<dbReference type="OrthoDB" id="7060875at2"/>
<evidence type="ECO:0000256" key="2">
    <source>
        <dbReference type="ARBA" id="ARBA00009399"/>
    </source>
</evidence>
<comment type="similarity">
    <text evidence="2">Belongs to the GtrA family.</text>
</comment>
<dbReference type="InterPro" id="IPR051401">
    <property type="entry name" value="GtrA_CellWall_Glycosyl"/>
</dbReference>
<name>A0A1E8CMR8_9GAMM</name>
<feature type="transmembrane region" description="Helical" evidence="6">
    <location>
        <begin position="72"/>
        <end position="98"/>
    </location>
</feature>
<protein>
    <recommendedName>
        <fullName evidence="7">GtrA/DPMS transmembrane domain-containing protein</fullName>
    </recommendedName>
</protein>
<feature type="transmembrane region" description="Helical" evidence="6">
    <location>
        <begin position="110"/>
        <end position="130"/>
    </location>
</feature>
<organism evidence="8 9">
    <name type="scientific">Pseudohongiella acticola</name>
    <dbReference type="NCBI Taxonomy" id="1524254"/>
    <lineage>
        <taxon>Bacteria</taxon>
        <taxon>Pseudomonadati</taxon>
        <taxon>Pseudomonadota</taxon>
        <taxon>Gammaproteobacteria</taxon>
        <taxon>Pseudomonadales</taxon>
        <taxon>Pseudohongiellaceae</taxon>
        <taxon>Pseudohongiella</taxon>
    </lineage>
</organism>
<accession>A0A1E8CMR8</accession>
<evidence type="ECO:0000256" key="5">
    <source>
        <dbReference type="ARBA" id="ARBA00023136"/>
    </source>
</evidence>
<comment type="subcellular location">
    <subcellularLocation>
        <location evidence="1">Membrane</location>
        <topology evidence="1">Multi-pass membrane protein</topology>
    </subcellularLocation>
</comment>
<dbReference type="GO" id="GO:0000271">
    <property type="term" value="P:polysaccharide biosynthetic process"/>
    <property type="evidence" value="ECO:0007669"/>
    <property type="project" value="InterPro"/>
</dbReference>